<protein>
    <submittedName>
        <fullName evidence="2">Uncharacterized protein</fullName>
    </submittedName>
</protein>
<gene>
    <name evidence="2" type="ORF">BKA59DRAFT_551135</name>
</gene>
<keyword evidence="3" id="KW-1185">Reference proteome</keyword>
<feature type="compositionally biased region" description="Basic and acidic residues" evidence="1">
    <location>
        <begin position="420"/>
        <end position="431"/>
    </location>
</feature>
<feature type="compositionally biased region" description="Polar residues" evidence="1">
    <location>
        <begin position="344"/>
        <end position="369"/>
    </location>
</feature>
<feature type="compositionally biased region" description="Low complexity" evidence="1">
    <location>
        <begin position="372"/>
        <end position="386"/>
    </location>
</feature>
<dbReference type="AlphaFoldDB" id="A0A8K0SDK5"/>
<evidence type="ECO:0000313" key="2">
    <source>
        <dbReference type="EMBL" id="KAH7262921.1"/>
    </source>
</evidence>
<organism evidence="2 3">
    <name type="scientific">Fusarium tricinctum</name>
    <dbReference type="NCBI Taxonomy" id="61284"/>
    <lineage>
        <taxon>Eukaryota</taxon>
        <taxon>Fungi</taxon>
        <taxon>Dikarya</taxon>
        <taxon>Ascomycota</taxon>
        <taxon>Pezizomycotina</taxon>
        <taxon>Sordariomycetes</taxon>
        <taxon>Hypocreomycetidae</taxon>
        <taxon>Hypocreales</taxon>
        <taxon>Nectriaceae</taxon>
        <taxon>Fusarium</taxon>
        <taxon>Fusarium tricinctum species complex</taxon>
    </lineage>
</organism>
<dbReference type="Proteomes" id="UP000813427">
    <property type="component" value="Unassembled WGS sequence"/>
</dbReference>
<proteinExistence type="predicted"/>
<name>A0A8K0SDK5_9HYPO</name>
<dbReference type="OrthoDB" id="5103079at2759"/>
<accession>A0A8K0SDK5</accession>
<dbReference type="EMBL" id="JAGPXF010000001">
    <property type="protein sequence ID" value="KAH7262921.1"/>
    <property type="molecule type" value="Genomic_DNA"/>
</dbReference>
<comment type="caution">
    <text evidence="2">The sequence shown here is derived from an EMBL/GenBank/DDBJ whole genome shotgun (WGS) entry which is preliminary data.</text>
</comment>
<evidence type="ECO:0000256" key="1">
    <source>
        <dbReference type="SAM" id="MobiDB-lite"/>
    </source>
</evidence>
<feature type="compositionally biased region" description="Basic residues" evidence="1">
    <location>
        <begin position="395"/>
        <end position="405"/>
    </location>
</feature>
<sequence>MTSKDIRTLYDIGSDSGCQIANDILQCRPPFSRTPAAGFDCLVVVIRRIYSRCMIGEKAVVTPKWLKTSEQSNPILGHAWHTFGRTPAEVVESDKERKWVFTKLRELEIEPKSSFEDLCHSAMMNYTFWAQNVFRLVDTLYEVNTGNQAKVNLDEIARMSLLKLDHVKSPEMTLNDAINRAFGVIDLEEPVISTPACPRVVRVLYHSHVQEERRLGLKDLRYLQLPVWQEDMESPEPGFNVVGEVVYSLMAIVRLQDEAHPTDFVRTYSPHGCNIVPEYELQTCMEREWRLTDPSARYMLFYERVDGELEPEDDGPAPLHEVAMPQRVDTHTFELVEKCLDKFTPSSAKPSGGPSNTQQKGHQGLQNPQKRPAPASSQQAGSQEQENPQGEREPPRKRKRNRAKNKGNPQSSQSTQPAPHESEVRRDARRD</sequence>
<feature type="region of interest" description="Disordered" evidence="1">
    <location>
        <begin position="343"/>
        <end position="431"/>
    </location>
</feature>
<reference evidence="2" key="1">
    <citation type="journal article" date="2021" name="Nat. Commun.">
        <title>Genetic determinants of endophytism in the Arabidopsis root mycobiome.</title>
        <authorList>
            <person name="Mesny F."/>
            <person name="Miyauchi S."/>
            <person name="Thiergart T."/>
            <person name="Pickel B."/>
            <person name="Atanasova L."/>
            <person name="Karlsson M."/>
            <person name="Huettel B."/>
            <person name="Barry K.W."/>
            <person name="Haridas S."/>
            <person name="Chen C."/>
            <person name="Bauer D."/>
            <person name="Andreopoulos W."/>
            <person name="Pangilinan J."/>
            <person name="LaButti K."/>
            <person name="Riley R."/>
            <person name="Lipzen A."/>
            <person name="Clum A."/>
            <person name="Drula E."/>
            <person name="Henrissat B."/>
            <person name="Kohler A."/>
            <person name="Grigoriev I.V."/>
            <person name="Martin F.M."/>
            <person name="Hacquard S."/>
        </authorList>
    </citation>
    <scope>NUCLEOTIDE SEQUENCE</scope>
    <source>
        <strain evidence="2">MPI-SDFR-AT-0068</strain>
    </source>
</reference>
<evidence type="ECO:0000313" key="3">
    <source>
        <dbReference type="Proteomes" id="UP000813427"/>
    </source>
</evidence>